<organism evidence="2 3">
    <name type="scientific">Pseudocohnilembus persalinus</name>
    <name type="common">Ciliate</name>
    <dbReference type="NCBI Taxonomy" id="266149"/>
    <lineage>
        <taxon>Eukaryota</taxon>
        <taxon>Sar</taxon>
        <taxon>Alveolata</taxon>
        <taxon>Ciliophora</taxon>
        <taxon>Intramacronucleata</taxon>
        <taxon>Oligohymenophorea</taxon>
        <taxon>Scuticociliatia</taxon>
        <taxon>Philasterida</taxon>
        <taxon>Pseudocohnilembidae</taxon>
        <taxon>Pseudocohnilembus</taxon>
    </lineage>
</organism>
<dbReference type="AlphaFoldDB" id="A0A0V0QTE3"/>
<dbReference type="InterPro" id="IPR040354">
    <property type="entry name" value="TCTN1-3"/>
</dbReference>
<keyword evidence="1" id="KW-0472">Membrane</keyword>
<dbReference type="EMBL" id="LDAU01000107">
    <property type="protein sequence ID" value="KRX05467.1"/>
    <property type="molecule type" value="Genomic_DNA"/>
</dbReference>
<proteinExistence type="predicted"/>
<feature type="transmembrane region" description="Helical" evidence="1">
    <location>
        <begin position="393"/>
        <end position="419"/>
    </location>
</feature>
<keyword evidence="3" id="KW-1185">Reference proteome</keyword>
<keyword evidence="1" id="KW-1133">Transmembrane helix</keyword>
<dbReference type="Proteomes" id="UP000054937">
    <property type="component" value="Unassembled WGS sequence"/>
</dbReference>
<comment type="caution">
    <text evidence="2">The sequence shown here is derived from an EMBL/GenBank/DDBJ whole genome shotgun (WGS) entry which is preliminary data.</text>
</comment>
<keyword evidence="1" id="KW-0812">Transmembrane</keyword>
<dbReference type="OrthoDB" id="288787at2759"/>
<name>A0A0V0QTE3_PSEPJ</name>
<sequence>MHILKNIKYKNQIQIFLHLGIFRRLVYPKSLTPTNYCYYQIAASDVDATLDLSSFDETFTIDYWFNNDKLYYKKSNSLTDVSLKIYGIAQADDDGTLDYSTSSFLGPLGSDQIANLATSFQTDCSADNTCYNVVVQKHFTIQFAGGSNTEIDEIKVELYLQDLTYTNGEILNIPQINFVTFNRTDQYDNYSYTTSGLYGYQLGEPVRLGEKITSGGNEAIIEYENPLQLGYQTNEGACTFSTSGSTSDENIDSISTYTELKFGYDQIISCVIPDSNESTNWCQSGLYTNLFMYMDYIARFGDSNPNYIQDWIDVSTSCVNNAYPIINIAYSKFGKMNNNVYVINGISVDWQSASSNGNSRILKSFIQFQQVTQDTNFFQASLPKVRAYLPNDWLYPFYVASAQINIFSSIMFIIIILLLTL</sequence>
<gene>
    <name evidence="2" type="ORF">PPERSA_04504</name>
</gene>
<evidence type="ECO:0000313" key="2">
    <source>
        <dbReference type="EMBL" id="KRX05467.1"/>
    </source>
</evidence>
<evidence type="ECO:0000256" key="1">
    <source>
        <dbReference type="SAM" id="Phobius"/>
    </source>
</evidence>
<dbReference type="InParanoid" id="A0A0V0QTE3"/>
<evidence type="ECO:0000313" key="3">
    <source>
        <dbReference type="Proteomes" id="UP000054937"/>
    </source>
</evidence>
<dbReference type="PANTHER" id="PTHR14611">
    <property type="entry name" value="TECTONIC FAMILY MEMBER"/>
    <property type="match status" value="1"/>
</dbReference>
<accession>A0A0V0QTE3</accession>
<dbReference type="PANTHER" id="PTHR14611:SF2">
    <property type="entry name" value="TECTONIC"/>
    <property type="match status" value="1"/>
</dbReference>
<reference evidence="2 3" key="1">
    <citation type="journal article" date="2015" name="Sci. Rep.">
        <title>Genome of the facultative scuticociliatosis pathogen Pseudocohnilembus persalinus provides insight into its virulence through horizontal gene transfer.</title>
        <authorList>
            <person name="Xiong J."/>
            <person name="Wang G."/>
            <person name="Cheng J."/>
            <person name="Tian M."/>
            <person name="Pan X."/>
            <person name="Warren A."/>
            <person name="Jiang C."/>
            <person name="Yuan D."/>
            <person name="Miao W."/>
        </authorList>
    </citation>
    <scope>NUCLEOTIDE SEQUENCE [LARGE SCALE GENOMIC DNA]</scope>
    <source>
        <strain evidence="2">36N120E</strain>
    </source>
</reference>
<protein>
    <submittedName>
        <fullName evidence="2">Uncharacterized protein</fullName>
    </submittedName>
</protein>